<name>V2YX57_MONRO</name>
<dbReference type="Proteomes" id="UP000017559">
    <property type="component" value="Unassembled WGS sequence"/>
</dbReference>
<dbReference type="EMBL" id="AWSO01000050">
    <property type="protein sequence ID" value="ESK96279.1"/>
    <property type="molecule type" value="Genomic_DNA"/>
</dbReference>
<comment type="caution">
    <text evidence="1">The sequence shown here is derived from an EMBL/GenBank/DDBJ whole genome shotgun (WGS) entry which is preliminary data.</text>
</comment>
<accession>V2YX57</accession>
<sequence>MIDHEEATQRPPALPVELTNLIIDFLVEEPTSTSTHRISDIIKRSALLPGSRRALAASSLVARSWLPRARCHLFRCLTNPHDRYLDILWDLIKHPLSTFSTEVVKTIRLQRHRSEINAFLLWCGALKPVSANGDIVFKAVQNLIVEVRDFTEDLTPEGRQVLYTDFPMTTRLCLARTNFQTHDQVACLLSSFPSLEVLFLHDIHIVQSYSSTPSLHALPTSVRVIEIESWEDEELEDRQLLPILVPLSNNIQTFRFRTSCQCPVVVILFAAVVLGAVAVNLECLEIETNYPARSTPELKELFSHLYSFTNCRSLHHVKLHIEALEAPWLQPLLSSLPQASLKSLEVPFLLQYTIDATVLDEILVSFPYLECLKYNVPVLFIRDEKQMIGKGTDPLSDGTYGEAAREGTSLWAKMNSEIECSFTRFPKCWERGILKPVVKFRSI</sequence>
<evidence type="ECO:0000313" key="2">
    <source>
        <dbReference type="Proteomes" id="UP000017559"/>
    </source>
</evidence>
<dbReference type="HOGENOM" id="CLU_618327_0_0_1"/>
<gene>
    <name evidence="1" type="ORF">Moror_7065</name>
</gene>
<dbReference type="KEGG" id="mrr:Moror_7065"/>
<dbReference type="AlphaFoldDB" id="V2YX57"/>
<keyword evidence="2" id="KW-1185">Reference proteome</keyword>
<protein>
    <recommendedName>
        <fullName evidence="3">F-box domain-containing protein</fullName>
    </recommendedName>
</protein>
<evidence type="ECO:0000313" key="1">
    <source>
        <dbReference type="EMBL" id="ESK96279.1"/>
    </source>
</evidence>
<evidence type="ECO:0008006" key="3">
    <source>
        <dbReference type="Google" id="ProtNLM"/>
    </source>
</evidence>
<dbReference type="InterPro" id="IPR032675">
    <property type="entry name" value="LRR_dom_sf"/>
</dbReference>
<organism evidence="1 2">
    <name type="scientific">Moniliophthora roreri (strain MCA 2997)</name>
    <name type="common">Cocoa frosty pod rot fungus</name>
    <name type="synonym">Crinipellis roreri</name>
    <dbReference type="NCBI Taxonomy" id="1381753"/>
    <lineage>
        <taxon>Eukaryota</taxon>
        <taxon>Fungi</taxon>
        <taxon>Dikarya</taxon>
        <taxon>Basidiomycota</taxon>
        <taxon>Agaricomycotina</taxon>
        <taxon>Agaricomycetes</taxon>
        <taxon>Agaricomycetidae</taxon>
        <taxon>Agaricales</taxon>
        <taxon>Marasmiineae</taxon>
        <taxon>Marasmiaceae</taxon>
        <taxon>Moniliophthora</taxon>
    </lineage>
</organism>
<dbReference type="Gene3D" id="3.80.10.10">
    <property type="entry name" value="Ribonuclease Inhibitor"/>
    <property type="match status" value="1"/>
</dbReference>
<reference evidence="1 2" key="1">
    <citation type="journal article" date="2014" name="BMC Genomics">
        <title>Genome and secretome analysis of the hemibiotrophic fungal pathogen, Moniliophthora roreri, which causes frosty pod rot disease of cacao: mechanisms of the biotrophic and necrotrophic phases.</title>
        <authorList>
            <person name="Meinhardt L.W."/>
            <person name="Costa G.G.L."/>
            <person name="Thomazella D.P.T."/>
            <person name="Teixeira P.J.P.L."/>
            <person name="Carazzolle M.F."/>
            <person name="Schuster S.C."/>
            <person name="Carlson J.E."/>
            <person name="Guiltinan M.J."/>
            <person name="Mieczkowski P."/>
            <person name="Farmer A."/>
            <person name="Ramaraj T."/>
            <person name="Crozier J."/>
            <person name="Davis R.E."/>
            <person name="Shao J."/>
            <person name="Melnick R.L."/>
            <person name="Pereira G.A.G."/>
            <person name="Bailey B.A."/>
        </authorList>
    </citation>
    <scope>NUCLEOTIDE SEQUENCE [LARGE SCALE GENOMIC DNA]</scope>
    <source>
        <strain evidence="1 2">MCA 2997</strain>
    </source>
</reference>
<proteinExistence type="predicted"/>